<organism evidence="3 4">
    <name type="scientific">Lophiostoma macrostomum CBS 122681</name>
    <dbReference type="NCBI Taxonomy" id="1314788"/>
    <lineage>
        <taxon>Eukaryota</taxon>
        <taxon>Fungi</taxon>
        <taxon>Dikarya</taxon>
        <taxon>Ascomycota</taxon>
        <taxon>Pezizomycotina</taxon>
        <taxon>Dothideomycetes</taxon>
        <taxon>Pleosporomycetidae</taxon>
        <taxon>Pleosporales</taxon>
        <taxon>Lophiostomataceae</taxon>
        <taxon>Lophiostoma</taxon>
    </lineage>
</organism>
<reference evidence="3" key="1">
    <citation type="journal article" date="2020" name="Stud. Mycol.">
        <title>101 Dothideomycetes genomes: a test case for predicting lifestyles and emergence of pathogens.</title>
        <authorList>
            <person name="Haridas S."/>
            <person name="Albert R."/>
            <person name="Binder M."/>
            <person name="Bloem J."/>
            <person name="Labutti K."/>
            <person name="Salamov A."/>
            <person name="Andreopoulos B."/>
            <person name="Baker S."/>
            <person name="Barry K."/>
            <person name="Bills G."/>
            <person name="Bluhm B."/>
            <person name="Cannon C."/>
            <person name="Castanera R."/>
            <person name="Culley D."/>
            <person name="Daum C."/>
            <person name="Ezra D."/>
            <person name="Gonzalez J."/>
            <person name="Henrissat B."/>
            <person name="Kuo A."/>
            <person name="Liang C."/>
            <person name="Lipzen A."/>
            <person name="Lutzoni F."/>
            <person name="Magnuson J."/>
            <person name="Mondo S."/>
            <person name="Nolan M."/>
            <person name="Ohm R."/>
            <person name="Pangilinan J."/>
            <person name="Park H.-J."/>
            <person name="Ramirez L."/>
            <person name="Alfaro M."/>
            <person name="Sun H."/>
            <person name="Tritt A."/>
            <person name="Yoshinaga Y."/>
            <person name="Zwiers L.-H."/>
            <person name="Turgeon B."/>
            <person name="Goodwin S."/>
            <person name="Spatafora J."/>
            <person name="Crous P."/>
            <person name="Grigoriev I."/>
        </authorList>
    </citation>
    <scope>NUCLEOTIDE SEQUENCE</scope>
    <source>
        <strain evidence="3">CBS 122681</strain>
    </source>
</reference>
<evidence type="ECO:0008006" key="5">
    <source>
        <dbReference type="Google" id="ProtNLM"/>
    </source>
</evidence>
<gene>
    <name evidence="3" type="ORF">K491DRAFT_698709</name>
</gene>
<dbReference type="AlphaFoldDB" id="A0A6A6SM52"/>
<dbReference type="PANTHER" id="PTHR35870:SF6">
    <property type="entry name" value="MGS207 PROTEIN"/>
    <property type="match status" value="1"/>
</dbReference>
<sequence length="469" mass="53676">MDSVPNRRHSSTTPLRSPQQLVSQPFRSSYIMFQLPSFKLPFFGGKHSGNHPSIDLPSVPVYDVETEVEKRGRRLKHLLKANHANHSIIYHDLRFHNHCPHILGSAYVLGGTAEHLNDIYEEESETLEPWHDSPSEISADDWRDFLGRREYQRAYVDFFEDQLVAMRYDWKGLLEKYLFEGKEPLVNGLVSGLAHPLIHLGYAYELNSRTIAIEALALGTCFYSSLHKYLDDPSYTKIGDFKSSSLLEILQRVKEDKRLDGLYTHRSGDISKFLTEKEDVFLEYWNAWDLSSSNPKEQFEDSPRTAVAVLMATEPPAEGGAKFDFFFVHLLTSSHAVRILLPLIPKKFHIGLVRQWWLFALAVYVAQMRPTIDLDTIKSYDLKGRAWKYVTDKALNSEYSLDAHFVKALRSMHVASETWGDKDEYYLKAAVKFAEGFEHWGGFGAEADGHSEGDGRGKSKYGYPEQQGL</sequence>
<accession>A0A6A6SM52</accession>
<evidence type="ECO:0000256" key="1">
    <source>
        <dbReference type="ARBA" id="ARBA00023002"/>
    </source>
</evidence>
<protein>
    <recommendedName>
        <fullName evidence="5">Apoptosis regulator Bcl-2 family BH4 domain-containing protein</fullName>
    </recommendedName>
</protein>
<proteinExistence type="predicted"/>
<feature type="region of interest" description="Disordered" evidence="2">
    <location>
        <begin position="448"/>
        <end position="469"/>
    </location>
</feature>
<feature type="region of interest" description="Disordered" evidence="2">
    <location>
        <begin position="1"/>
        <end position="21"/>
    </location>
</feature>
<dbReference type="PANTHER" id="PTHR35870">
    <property type="entry name" value="PROTEIN, PUTATIVE (AFU_ORTHOLOGUE AFUA_5G03330)-RELATED"/>
    <property type="match status" value="1"/>
</dbReference>
<keyword evidence="1" id="KW-0560">Oxidoreductase</keyword>
<name>A0A6A6SM52_9PLEO</name>
<evidence type="ECO:0000313" key="4">
    <source>
        <dbReference type="Proteomes" id="UP000799324"/>
    </source>
</evidence>
<feature type="compositionally biased region" description="Basic residues" evidence="2">
    <location>
        <begin position="1"/>
        <end position="10"/>
    </location>
</feature>
<dbReference type="Proteomes" id="UP000799324">
    <property type="component" value="Unassembled WGS sequence"/>
</dbReference>
<evidence type="ECO:0000313" key="3">
    <source>
        <dbReference type="EMBL" id="KAF2648690.1"/>
    </source>
</evidence>
<dbReference type="Pfam" id="PF14027">
    <property type="entry name" value="Questin_oxidase"/>
    <property type="match status" value="1"/>
</dbReference>
<feature type="compositionally biased region" description="Polar residues" evidence="2">
    <location>
        <begin position="11"/>
        <end position="21"/>
    </location>
</feature>
<dbReference type="GO" id="GO:0016491">
    <property type="term" value="F:oxidoreductase activity"/>
    <property type="evidence" value="ECO:0007669"/>
    <property type="project" value="UniProtKB-KW"/>
</dbReference>
<dbReference type="InterPro" id="IPR025337">
    <property type="entry name" value="Questin_oxidase-like"/>
</dbReference>
<keyword evidence="4" id="KW-1185">Reference proteome</keyword>
<dbReference type="OrthoDB" id="10265971at2759"/>
<feature type="compositionally biased region" description="Basic and acidic residues" evidence="2">
    <location>
        <begin position="448"/>
        <end position="457"/>
    </location>
</feature>
<evidence type="ECO:0000256" key="2">
    <source>
        <dbReference type="SAM" id="MobiDB-lite"/>
    </source>
</evidence>
<dbReference type="EMBL" id="MU004526">
    <property type="protein sequence ID" value="KAF2648690.1"/>
    <property type="molecule type" value="Genomic_DNA"/>
</dbReference>